<dbReference type="AlphaFoldDB" id="A0AAU7QUW2"/>
<dbReference type="RefSeq" id="WP_349876481.1">
    <property type="nucleotide sequence ID" value="NZ_CP157974.1"/>
</dbReference>
<name>A0AAU7QUW2_9ACTN</name>
<keyword evidence="1" id="KW-0560">Oxidoreductase</keyword>
<evidence type="ECO:0000313" key="1">
    <source>
        <dbReference type="EMBL" id="XBT79993.1"/>
    </source>
</evidence>
<dbReference type="Pfam" id="PF02566">
    <property type="entry name" value="OsmC"/>
    <property type="match status" value="1"/>
</dbReference>
<dbReference type="PANTHER" id="PTHR39624">
    <property type="entry name" value="PROTEIN INVOLVED IN RIMO-MEDIATED BETA-METHYLTHIOLATION OF RIBOSOMAL PROTEIN S12 YCAO"/>
    <property type="match status" value="1"/>
</dbReference>
<dbReference type="InterPro" id="IPR003718">
    <property type="entry name" value="OsmC/Ohr_fam"/>
</dbReference>
<proteinExistence type="predicted"/>
<dbReference type="SUPFAM" id="SSF82784">
    <property type="entry name" value="OsmC-like"/>
    <property type="match status" value="1"/>
</dbReference>
<dbReference type="InterPro" id="IPR036102">
    <property type="entry name" value="OsmC/Ohrsf"/>
</dbReference>
<protein>
    <submittedName>
        <fullName evidence="1">OsmC family protein</fullName>
        <ecNumber evidence="1">1.11.1.-</ecNumber>
    </submittedName>
</protein>
<gene>
    <name evidence="1" type="ORF">ABIH81_20315</name>
</gene>
<dbReference type="InterPro" id="IPR015946">
    <property type="entry name" value="KH_dom-like_a/b"/>
</dbReference>
<reference evidence="1" key="1">
    <citation type="submission" date="2024-06" db="EMBL/GenBank/DDBJ databases">
        <title>Micromonospora sp. strain HUAS YX12 genome sequences.</title>
        <authorList>
            <person name="Mo P."/>
        </authorList>
    </citation>
    <scope>NUCLEOTIDE SEQUENCE</scope>
    <source>
        <strain evidence="1">HUAS YX12</strain>
    </source>
</reference>
<organism evidence="1">
    <name type="scientific">Micromonospora sp. HUAS YX12</name>
    <dbReference type="NCBI Taxonomy" id="3156396"/>
    <lineage>
        <taxon>Bacteria</taxon>
        <taxon>Bacillati</taxon>
        <taxon>Actinomycetota</taxon>
        <taxon>Actinomycetes</taxon>
        <taxon>Micromonosporales</taxon>
        <taxon>Micromonosporaceae</taxon>
        <taxon>Micromonospora</taxon>
    </lineage>
</organism>
<dbReference type="PANTHER" id="PTHR39624:SF2">
    <property type="entry name" value="OSMC-LIKE PROTEIN"/>
    <property type="match status" value="1"/>
</dbReference>
<keyword evidence="1" id="KW-0575">Peroxidase</keyword>
<dbReference type="GO" id="GO:0004601">
    <property type="term" value="F:peroxidase activity"/>
    <property type="evidence" value="ECO:0007669"/>
    <property type="project" value="UniProtKB-KW"/>
</dbReference>
<sequence length="143" mass="14961">MGQAGAQAVNGQIGAVDVWFAAGESYAFTVRGHQMLVDQPPESGGGDAAPTPVELFVASLATCVAFYAGRYLTRHGLDRDGLGVSVTYRMAAGRPARVADIRLSLRLPRGFPQARTQALLAVASHCTVHNSLTSPPAVTVDVL</sequence>
<accession>A0AAU7QUW2</accession>
<dbReference type="Gene3D" id="3.30.300.20">
    <property type="match status" value="1"/>
</dbReference>
<dbReference type="EMBL" id="CP157974">
    <property type="protein sequence ID" value="XBT79993.1"/>
    <property type="molecule type" value="Genomic_DNA"/>
</dbReference>
<dbReference type="EC" id="1.11.1.-" evidence="1"/>